<reference evidence="1 2" key="1">
    <citation type="submission" date="2017-09" db="EMBL/GenBank/DDBJ databases">
        <title>Genomic, metabolic, and phenotypic characteristics of bacterial isolates from the natural microbiome of the model nematode Caenorhabditis elegans.</title>
        <authorList>
            <person name="Zimmermann J."/>
            <person name="Obeng N."/>
            <person name="Yang W."/>
            <person name="Obeng O."/>
            <person name="Kissoyan K."/>
            <person name="Pees B."/>
            <person name="Dirksen P."/>
            <person name="Hoppner M."/>
            <person name="Franke A."/>
            <person name="Rosenstiel P."/>
            <person name="Leippe M."/>
            <person name="Dierking K."/>
            <person name="Kaleta C."/>
            <person name="Schulenburg H."/>
        </authorList>
    </citation>
    <scope>NUCLEOTIDE SEQUENCE [LARGE SCALE GENOMIC DNA]</scope>
    <source>
        <strain evidence="1 2">MYb184</strain>
    </source>
</reference>
<evidence type="ECO:0008006" key="3">
    <source>
        <dbReference type="Google" id="ProtNLM"/>
    </source>
</evidence>
<comment type="caution">
    <text evidence="1">The sequence shown here is derived from an EMBL/GenBank/DDBJ whole genome shotgun (WGS) entry which is preliminary data.</text>
</comment>
<accession>A0A2S9DR89</accession>
<proteinExistence type="predicted"/>
<dbReference type="EMBL" id="PCQE01000017">
    <property type="protein sequence ID" value="PRC05100.1"/>
    <property type="molecule type" value="Genomic_DNA"/>
</dbReference>
<dbReference type="RefSeq" id="WP_105225949.1">
    <property type="nucleotide sequence ID" value="NZ_PCQE01000017.1"/>
</dbReference>
<dbReference type="Proteomes" id="UP000239458">
    <property type="component" value="Unassembled WGS sequence"/>
</dbReference>
<protein>
    <recommendedName>
        <fullName evidence="3">Lipoprotein</fullName>
    </recommendedName>
</protein>
<evidence type="ECO:0000313" key="1">
    <source>
        <dbReference type="EMBL" id="PRC05100.1"/>
    </source>
</evidence>
<gene>
    <name evidence="1" type="ORF">CQ006_12330</name>
</gene>
<name>A0A2S9DR89_PSECE</name>
<organism evidence="1 2">
    <name type="scientific">Pseudomonas cedrina</name>
    <dbReference type="NCBI Taxonomy" id="651740"/>
    <lineage>
        <taxon>Bacteria</taxon>
        <taxon>Pseudomonadati</taxon>
        <taxon>Pseudomonadota</taxon>
        <taxon>Gammaproteobacteria</taxon>
        <taxon>Pseudomonadales</taxon>
        <taxon>Pseudomonadaceae</taxon>
        <taxon>Pseudomonas</taxon>
    </lineage>
</organism>
<sequence length="118" mass="13361">MRRCAVLVAVVIAGCGNSERPDSEVVIDESALSVYSKEHYPKTYQQWGDDGVERIKVAERAALLKSAKQMKCDKVEYVGLSEQMSSPPNKIVVFADCLNRWRFYIDQNSEILSSERTK</sequence>
<dbReference type="PROSITE" id="PS51257">
    <property type="entry name" value="PROKAR_LIPOPROTEIN"/>
    <property type="match status" value="1"/>
</dbReference>
<evidence type="ECO:0000313" key="2">
    <source>
        <dbReference type="Proteomes" id="UP000239458"/>
    </source>
</evidence>
<dbReference type="AlphaFoldDB" id="A0A2S9DR89"/>